<proteinExistence type="predicted"/>
<protein>
    <submittedName>
        <fullName evidence="2">Uncharacterized protein</fullName>
    </submittedName>
</protein>
<feature type="region of interest" description="Disordered" evidence="1">
    <location>
        <begin position="1"/>
        <end position="29"/>
    </location>
</feature>
<evidence type="ECO:0000313" key="2">
    <source>
        <dbReference type="EMBL" id="SPF46200.1"/>
    </source>
</evidence>
<accession>A0A2U3L2Y0</accession>
<organism evidence="2 3">
    <name type="scientific">Candidatus Sulfotelmatobacter kueseliae</name>
    <dbReference type="NCBI Taxonomy" id="2042962"/>
    <lineage>
        <taxon>Bacteria</taxon>
        <taxon>Pseudomonadati</taxon>
        <taxon>Acidobacteriota</taxon>
        <taxon>Terriglobia</taxon>
        <taxon>Terriglobales</taxon>
        <taxon>Candidatus Korobacteraceae</taxon>
        <taxon>Candidatus Sulfotelmatobacter</taxon>
    </lineage>
</organism>
<evidence type="ECO:0000313" key="3">
    <source>
        <dbReference type="Proteomes" id="UP000238701"/>
    </source>
</evidence>
<name>A0A2U3L2Y0_9BACT</name>
<evidence type="ECO:0000256" key="1">
    <source>
        <dbReference type="SAM" id="MobiDB-lite"/>
    </source>
</evidence>
<dbReference type="AlphaFoldDB" id="A0A2U3L2Y0"/>
<dbReference type="EMBL" id="OMOD01000160">
    <property type="protein sequence ID" value="SPF46200.1"/>
    <property type="molecule type" value="Genomic_DNA"/>
</dbReference>
<gene>
    <name evidence="2" type="ORF">SBA1_640008</name>
</gene>
<reference evidence="3" key="1">
    <citation type="submission" date="2018-02" db="EMBL/GenBank/DDBJ databases">
        <authorList>
            <person name="Hausmann B."/>
        </authorList>
    </citation>
    <scope>NUCLEOTIDE SEQUENCE [LARGE SCALE GENOMIC DNA]</scope>
    <source>
        <strain evidence="3">Peat soil MAG SbA1</strain>
    </source>
</reference>
<feature type="compositionally biased region" description="Basic and acidic residues" evidence="1">
    <location>
        <begin position="1"/>
        <end position="26"/>
    </location>
</feature>
<sequence>MLTRSARVDRDAATADHEQNKRRALPDMKGIFGGLGRTWRYGSRPNQRRGTASVV</sequence>
<feature type="compositionally biased region" description="Polar residues" evidence="1">
    <location>
        <begin position="44"/>
        <end position="55"/>
    </location>
</feature>
<feature type="region of interest" description="Disordered" evidence="1">
    <location>
        <begin position="36"/>
        <end position="55"/>
    </location>
</feature>
<dbReference type="Proteomes" id="UP000238701">
    <property type="component" value="Unassembled WGS sequence"/>
</dbReference>